<gene>
    <name evidence="1" type="ORF">A3B18_02460</name>
</gene>
<evidence type="ECO:0000313" key="2">
    <source>
        <dbReference type="Proteomes" id="UP000178684"/>
    </source>
</evidence>
<dbReference type="Proteomes" id="UP000178684">
    <property type="component" value="Unassembled WGS sequence"/>
</dbReference>
<dbReference type="EMBL" id="MFIE01000007">
    <property type="protein sequence ID" value="OGF83032.1"/>
    <property type="molecule type" value="Genomic_DNA"/>
</dbReference>
<sequence length="72" mass="8790">MAVEVKRRENESIGGLLRRFTRKIQRSKIMIEARGRQYRERSKSEFKKRKEALKRIAWQKDMDKLRKLGKIE</sequence>
<organism evidence="1 2">
    <name type="scientific">Candidatus Giovannonibacteria bacterium RIFCSPLOWO2_01_FULL_46_13</name>
    <dbReference type="NCBI Taxonomy" id="1798352"/>
    <lineage>
        <taxon>Bacteria</taxon>
        <taxon>Candidatus Giovannoniibacteriota</taxon>
    </lineage>
</organism>
<evidence type="ECO:0008006" key="3">
    <source>
        <dbReference type="Google" id="ProtNLM"/>
    </source>
</evidence>
<comment type="caution">
    <text evidence="1">The sequence shown here is derived from an EMBL/GenBank/DDBJ whole genome shotgun (WGS) entry which is preliminary data.</text>
</comment>
<proteinExistence type="predicted"/>
<reference evidence="1 2" key="1">
    <citation type="journal article" date="2016" name="Nat. Commun.">
        <title>Thousands of microbial genomes shed light on interconnected biogeochemical processes in an aquifer system.</title>
        <authorList>
            <person name="Anantharaman K."/>
            <person name="Brown C.T."/>
            <person name="Hug L.A."/>
            <person name="Sharon I."/>
            <person name="Castelle C.J."/>
            <person name="Probst A.J."/>
            <person name="Thomas B.C."/>
            <person name="Singh A."/>
            <person name="Wilkins M.J."/>
            <person name="Karaoz U."/>
            <person name="Brodie E.L."/>
            <person name="Williams K.H."/>
            <person name="Hubbard S.S."/>
            <person name="Banfield J.F."/>
        </authorList>
    </citation>
    <scope>NUCLEOTIDE SEQUENCE [LARGE SCALE GENOMIC DNA]</scope>
</reference>
<dbReference type="AlphaFoldDB" id="A0A1F5X546"/>
<name>A0A1F5X546_9BACT</name>
<protein>
    <recommendedName>
        <fullName evidence="3">30S ribosomal protein S21</fullName>
    </recommendedName>
</protein>
<accession>A0A1F5X546</accession>
<evidence type="ECO:0000313" key="1">
    <source>
        <dbReference type="EMBL" id="OGF83032.1"/>
    </source>
</evidence>